<keyword evidence="1" id="KW-0732">Signal</keyword>
<dbReference type="PANTHER" id="PTHR12747">
    <property type="entry name" value="ELONGATOR COMPLEX PROTEIN 1"/>
    <property type="match status" value="1"/>
</dbReference>
<dbReference type="STRING" id="6186.A0A183JVB3"/>
<evidence type="ECO:0000256" key="1">
    <source>
        <dbReference type="SAM" id="SignalP"/>
    </source>
</evidence>
<feature type="signal peptide" evidence="1">
    <location>
        <begin position="1"/>
        <end position="19"/>
    </location>
</feature>
<dbReference type="InterPro" id="IPR006849">
    <property type="entry name" value="Elp1"/>
</dbReference>
<dbReference type="GO" id="GO:0033588">
    <property type="term" value="C:elongator holoenzyme complex"/>
    <property type="evidence" value="ECO:0007669"/>
    <property type="project" value="InterPro"/>
</dbReference>
<gene>
    <name evidence="2" type="ORF">SCUD_LOCUS6661</name>
</gene>
<dbReference type="UniPathway" id="UPA00988"/>
<proteinExistence type="predicted"/>
<reference evidence="2 3" key="2">
    <citation type="submission" date="2018-11" db="EMBL/GenBank/DDBJ databases">
        <authorList>
            <consortium name="Pathogen Informatics"/>
        </authorList>
    </citation>
    <scope>NUCLEOTIDE SEQUENCE [LARGE SCALE GENOMIC DNA]</scope>
    <source>
        <strain evidence="2">Dakar</strain>
        <strain evidence="3">Dakar, Senegal</strain>
    </source>
</reference>
<organism evidence="4">
    <name type="scientific">Schistosoma curassoni</name>
    <dbReference type="NCBI Taxonomy" id="6186"/>
    <lineage>
        <taxon>Eukaryota</taxon>
        <taxon>Metazoa</taxon>
        <taxon>Spiralia</taxon>
        <taxon>Lophotrochozoa</taxon>
        <taxon>Platyhelminthes</taxon>
        <taxon>Trematoda</taxon>
        <taxon>Digenea</taxon>
        <taxon>Strigeidida</taxon>
        <taxon>Schistosomatoidea</taxon>
        <taxon>Schistosomatidae</taxon>
        <taxon>Schistosoma</taxon>
    </lineage>
</organism>
<feature type="chain" id="PRO_5043140667" evidence="1">
    <location>
        <begin position="20"/>
        <end position="97"/>
    </location>
</feature>
<accession>A0A183JVB3</accession>
<sequence>MTVWNIPIFVYFSLFFCHCLNIELLSRLNIPSELDASTRKPPRNWYNDNLHPIESGAIIVTAIPNDTKVILQMPRGNLEEIHPRALVLAHLSKLLNK</sequence>
<dbReference type="Proteomes" id="UP000279833">
    <property type="component" value="Unassembled WGS sequence"/>
</dbReference>
<evidence type="ECO:0000313" key="2">
    <source>
        <dbReference type="EMBL" id="VDP06205.1"/>
    </source>
</evidence>
<dbReference type="EMBL" id="UZAK01015952">
    <property type="protein sequence ID" value="VDP06205.1"/>
    <property type="molecule type" value="Genomic_DNA"/>
</dbReference>
<evidence type="ECO:0000313" key="3">
    <source>
        <dbReference type="Proteomes" id="UP000279833"/>
    </source>
</evidence>
<dbReference type="AlphaFoldDB" id="A0A183JVB3"/>
<dbReference type="GO" id="GO:0000049">
    <property type="term" value="F:tRNA binding"/>
    <property type="evidence" value="ECO:0007669"/>
    <property type="project" value="TreeGrafter"/>
</dbReference>
<evidence type="ECO:0000313" key="4">
    <source>
        <dbReference type="WBParaSite" id="SCUD_0000665701-mRNA-1"/>
    </source>
</evidence>
<protein>
    <submittedName>
        <fullName evidence="4">Secreted protein</fullName>
    </submittedName>
</protein>
<dbReference type="GO" id="GO:0005829">
    <property type="term" value="C:cytosol"/>
    <property type="evidence" value="ECO:0007669"/>
    <property type="project" value="TreeGrafter"/>
</dbReference>
<reference evidence="4" key="1">
    <citation type="submission" date="2016-06" db="UniProtKB">
        <authorList>
            <consortium name="WormBaseParasite"/>
        </authorList>
    </citation>
    <scope>IDENTIFICATION</scope>
</reference>
<dbReference type="WBParaSite" id="SCUD_0000665701-mRNA-1">
    <property type="protein sequence ID" value="SCUD_0000665701-mRNA-1"/>
    <property type="gene ID" value="SCUD_0000665701"/>
</dbReference>
<dbReference type="GO" id="GO:0002926">
    <property type="term" value="P:tRNA wobble base 5-methoxycarbonylmethyl-2-thiouridinylation"/>
    <property type="evidence" value="ECO:0007669"/>
    <property type="project" value="TreeGrafter"/>
</dbReference>
<dbReference type="PANTHER" id="PTHR12747:SF0">
    <property type="entry name" value="ELONGATOR COMPLEX PROTEIN 1"/>
    <property type="match status" value="1"/>
</dbReference>
<keyword evidence="3" id="KW-1185">Reference proteome</keyword>
<name>A0A183JVB3_9TREM</name>